<evidence type="ECO:0000259" key="3">
    <source>
        <dbReference type="Pfam" id="PF19305"/>
    </source>
</evidence>
<evidence type="ECO:0000313" key="4">
    <source>
        <dbReference type="EMBL" id="SDI39217.1"/>
    </source>
</evidence>
<dbReference type="EMBL" id="FNEJ01000004">
    <property type="protein sequence ID" value="SDI39217.1"/>
    <property type="molecule type" value="Genomic_DNA"/>
</dbReference>
<protein>
    <submittedName>
        <fullName evidence="4">2-methylcitrate dehydratase PrpD</fullName>
    </submittedName>
</protein>
<dbReference type="PANTHER" id="PTHR16943">
    <property type="entry name" value="2-METHYLCITRATE DEHYDRATASE-RELATED"/>
    <property type="match status" value="1"/>
</dbReference>
<dbReference type="AlphaFoldDB" id="A0A1G8K780"/>
<dbReference type="InterPro" id="IPR036148">
    <property type="entry name" value="MmgE/PrpD_sf"/>
</dbReference>
<dbReference type="PANTHER" id="PTHR16943:SF8">
    <property type="entry name" value="2-METHYLCITRATE DEHYDRATASE"/>
    <property type="match status" value="1"/>
</dbReference>
<dbReference type="GO" id="GO:0016829">
    <property type="term" value="F:lyase activity"/>
    <property type="evidence" value="ECO:0007669"/>
    <property type="project" value="InterPro"/>
</dbReference>
<name>A0A1G8K780_9RHOB</name>
<comment type="similarity">
    <text evidence="1">Belongs to the PrpD family.</text>
</comment>
<dbReference type="Proteomes" id="UP000199093">
    <property type="component" value="Unassembled WGS sequence"/>
</dbReference>
<feature type="domain" description="MmgE/PrpD N-terminal" evidence="2">
    <location>
        <begin position="9"/>
        <end position="251"/>
    </location>
</feature>
<sequence length="456" mass="48796">MNEPQHGRALARAAVDWRRREIPEEVALKTRLHILDTLAAIVSGSALEAGRAGQSYVRGLGGPGIATVLGSGDRVPLIEAALANGMAAHADESDDSHETSQTHPGCGVVPAALAVAEATGASGDAFIRAVSLGYEMSIRFGEAMAPGLSFARSSLSCHAYGPLFGAGFAAGSLMEFDETQFLILLNYLAQEASGLTTWRLDRAHTLKSYVFAGMPASNAVKVAALVRSGFTGSGDVLDPGNRNFFDAMPSGMAPEALQRGLGQVFRILETDIKKYSVGFPIAAPISALEEIIARHAPDPEEIRQIRIRYDPDWYKVIGDENGMPDLNLRYCMAVTLLDGGLSFAASHDEARMQEDAVQRLGQRIDFLPSEPGQDRFEARIEIETPQGTHAARQGLHVAGRKENPMRPDQIEAKAAELFAMVLSADEARQLVTLCRDLSQAQNLGPLIAATVPAAQP</sequence>
<proteinExistence type="inferred from homology"/>
<feature type="domain" description="MmgE/PrpD C-terminal" evidence="3">
    <location>
        <begin position="275"/>
        <end position="431"/>
    </location>
</feature>
<dbReference type="Gene3D" id="3.30.1330.120">
    <property type="entry name" value="2-methylcitrate dehydratase PrpD"/>
    <property type="match status" value="1"/>
</dbReference>
<reference evidence="4 5" key="1">
    <citation type="submission" date="2016-10" db="EMBL/GenBank/DDBJ databases">
        <authorList>
            <person name="de Groot N.N."/>
        </authorList>
    </citation>
    <scope>NUCLEOTIDE SEQUENCE [LARGE SCALE GENOMIC DNA]</scope>
    <source>
        <strain evidence="4 5">DSM 26424</strain>
    </source>
</reference>
<keyword evidence="5" id="KW-1185">Reference proteome</keyword>
<dbReference type="STRING" id="555512.SAMN04487993_100467"/>
<dbReference type="Pfam" id="PF19305">
    <property type="entry name" value="MmgE_PrpD_C"/>
    <property type="match status" value="1"/>
</dbReference>
<dbReference type="Gene3D" id="1.10.4100.10">
    <property type="entry name" value="2-methylcitrate dehydratase PrpD"/>
    <property type="match status" value="1"/>
</dbReference>
<evidence type="ECO:0000259" key="2">
    <source>
        <dbReference type="Pfam" id="PF03972"/>
    </source>
</evidence>
<evidence type="ECO:0000256" key="1">
    <source>
        <dbReference type="ARBA" id="ARBA00006174"/>
    </source>
</evidence>
<dbReference type="InterPro" id="IPR042188">
    <property type="entry name" value="MmgE/PrpD_sf_2"/>
</dbReference>
<dbReference type="Pfam" id="PF03972">
    <property type="entry name" value="MmgE_PrpD_N"/>
    <property type="match status" value="1"/>
</dbReference>
<dbReference type="InterPro" id="IPR042183">
    <property type="entry name" value="MmgE/PrpD_sf_1"/>
</dbReference>
<dbReference type="OrthoDB" id="9795089at2"/>
<accession>A0A1G8K780</accession>
<dbReference type="RefSeq" id="WP_089844795.1">
    <property type="nucleotide sequence ID" value="NZ_FNEJ01000004.1"/>
</dbReference>
<gene>
    <name evidence="4" type="ORF">SAMN04487993_100467</name>
</gene>
<organism evidence="4 5">
    <name type="scientific">Salipiger marinus</name>
    <dbReference type="NCBI Taxonomy" id="555512"/>
    <lineage>
        <taxon>Bacteria</taxon>
        <taxon>Pseudomonadati</taxon>
        <taxon>Pseudomonadota</taxon>
        <taxon>Alphaproteobacteria</taxon>
        <taxon>Rhodobacterales</taxon>
        <taxon>Roseobacteraceae</taxon>
        <taxon>Salipiger</taxon>
    </lineage>
</organism>
<dbReference type="InterPro" id="IPR005656">
    <property type="entry name" value="MmgE_PrpD"/>
</dbReference>
<dbReference type="InterPro" id="IPR045336">
    <property type="entry name" value="MmgE_PrpD_N"/>
</dbReference>
<dbReference type="SUPFAM" id="SSF103378">
    <property type="entry name" value="2-methylcitrate dehydratase PrpD"/>
    <property type="match status" value="1"/>
</dbReference>
<dbReference type="InterPro" id="IPR045337">
    <property type="entry name" value="MmgE_PrpD_C"/>
</dbReference>
<evidence type="ECO:0000313" key="5">
    <source>
        <dbReference type="Proteomes" id="UP000199093"/>
    </source>
</evidence>